<feature type="domain" description="Histidine kinase" evidence="11">
    <location>
        <begin position="304"/>
        <end position="504"/>
    </location>
</feature>
<dbReference type="GO" id="GO:0005524">
    <property type="term" value="F:ATP binding"/>
    <property type="evidence" value="ECO:0007669"/>
    <property type="project" value="UniProtKB-UniRule"/>
</dbReference>
<dbReference type="Proteomes" id="UP000242877">
    <property type="component" value="Unassembled WGS sequence"/>
</dbReference>
<evidence type="ECO:0000256" key="7">
    <source>
        <dbReference type="ARBA" id="ARBA00022840"/>
    </source>
</evidence>
<sequence>MTPQTLRAIGSPLPSLKWTIGRASAASAGIAGFRPAICPRALSTSSTRCLPLSPSSWSYPPSVSDVANDDVSKLAASPRRPLTLTDLLRHGHPPLTEKDLLASANFTLSLLPKRLAYRINALRNLPFIIVSNPNVAQIYSNYLQSLSTLLPYQQRCITSIDEERVFVDVLSELVQAHTNTIPLLARGFLECRKYISPHEVTQFLDEHLRARIGTRLIAQQHLALHYASRPDDFGAAQNNIHTEQFDAPNEELSTYIGVIDTKLQPAKLIQSCADFVSEICELQYGVRPRLVIDGQPDAEFAHVPMHLEYIFTELLKNAFRATLESGNEREPVEVTIAAAPDVPNQIIHERERRTVDSTKDDAYIDYRIGRDDPQEAEAAVVSASNAGAEDLFAPLTSPTQGITIRIRDRGGGIPPRILPHIWSYSFTTFTDKEDTDALDILSGTGSVGGSDGSSANHSHGSSIAGLGYGLPLSRAYAEYFGGSIQVQSLWGWGTDVYLTLRGVGMRD</sequence>
<proteinExistence type="inferred from homology"/>
<dbReference type="PRINTS" id="PR00344">
    <property type="entry name" value="BCTRLSENSOR"/>
</dbReference>
<keyword evidence="5 10" id="KW-0547">Nucleotide-binding</keyword>
<accession>A0A167XXL1</accession>
<dbReference type="GO" id="GO:0004740">
    <property type="term" value="F:pyruvate dehydrogenase (acetyl-transferring) kinase activity"/>
    <property type="evidence" value="ECO:0007669"/>
    <property type="project" value="TreeGrafter"/>
</dbReference>
<keyword evidence="13" id="KW-1185">Reference proteome</keyword>
<name>A0A167XXL1_9EURO</name>
<dbReference type="VEuPathDB" id="FungiDB:AAP_03694"/>
<evidence type="ECO:0000256" key="3">
    <source>
        <dbReference type="ARBA" id="ARBA00022553"/>
    </source>
</evidence>
<comment type="caution">
    <text evidence="12">The sequence shown here is derived from an EMBL/GenBank/DDBJ whole genome shotgun (WGS) entry which is preliminary data.</text>
</comment>
<evidence type="ECO:0000256" key="6">
    <source>
        <dbReference type="ARBA" id="ARBA00022777"/>
    </source>
</evidence>
<comment type="subcellular location">
    <subcellularLocation>
        <location evidence="1 10">Mitochondrion matrix</location>
    </subcellularLocation>
</comment>
<evidence type="ECO:0000256" key="2">
    <source>
        <dbReference type="ARBA" id="ARBA00006155"/>
    </source>
</evidence>
<dbReference type="Gene3D" id="3.30.565.10">
    <property type="entry name" value="Histidine kinase-like ATPase, C-terminal domain"/>
    <property type="match status" value="1"/>
</dbReference>
<dbReference type="GO" id="GO:0005759">
    <property type="term" value="C:mitochondrial matrix"/>
    <property type="evidence" value="ECO:0007669"/>
    <property type="project" value="UniProtKB-SubCell"/>
</dbReference>
<dbReference type="PANTHER" id="PTHR11947:SF20">
    <property type="entry name" value="[3-METHYL-2-OXOBUTANOATE DEHYDROGENASE [LIPOAMIDE]] KINASE, MITOCHONDRIAL"/>
    <property type="match status" value="1"/>
</dbReference>
<dbReference type="EMBL" id="AZGZ01000016">
    <property type="protein sequence ID" value="KZZ90599.1"/>
    <property type="molecule type" value="Genomic_DNA"/>
</dbReference>
<dbReference type="PROSITE" id="PS50109">
    <property type="entry name" value="HIS_KIN"/>
    <property type="match status" value="1"/>
</dbReference>
<organism evidence="12 13">
    <name type="scientific">Ascosphaera apis ARSEF 7405</name>
    <dbReference type="NCBI Taxonomy" id="392613"/>
    <lineage>
        <taxon>Eukaryota</taxon>
        <taxon>Fungi</taxon>
        <taxon>Dikarya</taxon>
        <taxon>Ascomycota</taxon>
        <taxon>Pezizomycotina</taxon>
        <taxon>Eurotiomycetes</taxon>
        <taxon>Eurotiomycetidae</taxon>
        <taxon>Onygenales</taxon>
        <taxon>Ascosphaeraceae</taxon>
        <taxon>Ascosphaera</taxon>
    </lineage>
</organism>
<dbReference type="SMART" id="SM00387">
    <property type="entry name" value="HATPase_c"/>
    <property type="match status" value="1"/>
</dbReference>
<keyword evidence="12" id="KW-0670">Pyruvate</keyword>
<keyword evidence="6 10" id="KW-0418">Kinase</keyword>
<dbReference type="InterPro" id="IPR036890">
    <property type="entry name" value="HATPase_C_sf"/>
</dbReference>
<evidence type="ECO:0000256" key="5">
    <source>
        <dbReference type="ARBA" id="ARBA00022741"/>
    </source>
</evidence>
<keyword evidence="4 10" id="KW-0808">Transferase</keyword>
<evidence type="ECO:0000256" key="10">
    <source>
        <dbReference type="RuleBase" id="RU366032"/>
    </source>
</evidence>
<dbReference type="InterPro" id="IPR004358">
    <property type="entry name" value="Sig_transdc_His_kin-like_C"/>
</dbReference>
<evidence type="ECO:0000313" key="13">
    <source>
        <dbReference type="Proteomes" id="UP000242877"/>
    </source>
</evidence>
<dbReference type="PANTHER" id="PTHR11947">
    <property type="entry name" value="PYRUVATE DEHYDROGENASE KINASE"/>
    <property type="match status" value="1"/>
</dbReference>
<dbReference type="AlphaFoldDB" id="A0A167XXL1"/>
<dbReference type="InterPro" id="IPR036784">
    <property type="entry name" value="AK/P_DHK_N_sf"/>
</dbReference>
<evidence type="ECO:0000256" key="9">
    <source>
        <dbReference type="ARBA" id="ARBA00023128"/>
    </source>
</evidence>
<dbReference type="Pfam" id="PF10436">
    <property type="entry name" value="BCDHK_Adom3"/>
    <property type="match status" value="1"/>
</dbReference>
<evidence type="ECO:0000256" key="8">
    <source>
        <dbReference type="ARBA" id="ARBA00022946"/>
    </source>
</evidence>
<dbReference type="InterPro" id="IPR018955">
    <property type="entry name" value="BCDHK/PDK_N"/>
</dbReference>
<dbReference type="EC" id="2.7.11.-" evidence="10"/>
<dbReference type="Gene3D" id="1.20.140.20">
    <property type="entry name" value="Alpha-ketoacid/pyruvate dehydrogenase kinase, N-terminal domain"/>
    <property type="match status" value="1"/>
</dbReference>
<keyword evidence="8" id="KW-0809">Transit peptide</keyword>
<dbReference type="SUPFAM" id="SSF69012">
    <property type="entry name" value="alpha-ketoacid dehydrogenase kinase, N-terminal domain"/>
    <property type="match status" value="1"/>
</dbReference>
<dbReference type="Pfam" id="PF02518">
    <property type="entry name" value="HATPase_c"/>
    <property type="match status" value="1"/>
</dbReference>
<dbReference type="SUPFAM" id="SSF55874">
    <property type="entry name" value="ATPase domain of HSP90 chaperone/DNA topoisomerase II/histidine kinase"/>
    <property type="match status" value="1"/>
</dbReference>
<keyword evidence="3" id="KW-0597">Phosphoprotein</keyword>
<evidence type="ECO:0000256" key="4">
    <source>
        <dbReference type="ARBA" id="ARBA00022679"/>
    </source>
</evidence>
<comment type="similarity">
    <text evidence="2 10">Belongs to the PDK/BCKDK protein kinase family.</text>
</comment>
<keyword evidence="7 10" id="KW-0067">ATP-binding</keyword>
<dbReference type="InterPro" id="IPR005467">
    <property type="entry name" value="His_kinase_dom"/>
</dbReference>
<keyword evidence="9 10" id="KW-0496">Mitochondrion</keyword>
<evidence type="ECO:0000259" key="11">
    <source>
        <dbReference type="PROSITE" id="PS50109"/>
    </source>
</evidence>
<dbReference type="GO" id="GO:0010906">
    <property type="term" value="P:regulation of glucose metabolic process"/>
    <property type="evidence" value="ECO:0007669"/>
    <property type="project" value="TreeGrafter"/>
</dbReference>
<gene>
    <name evidence="12" type="ORF">AAP_03694</name>
</gene>
<dbReference type="OrthoDB" id="3264224at2759"/>
<evidence type="ECO:0000256" key="1">
    <source>
        <dbReference type="ARBA" id="ARBA00004305"/>
    </source>
</evidence>
<protein>
    <recommendedName>
        <fullName evidence="10">Protein-serine/threonine kinase</fullName>
        <ecNumber evidence="10">2.7.11.-</ecNumber>
    </recommendedName>
</protein>
<reference evidence="12 13" key="1">
    <citation type="journal article" date="2016" name="Genome Biol. Evol.">
        <title>Divergent and convergent evolution of fungal pathogenicity.</title>
        <authorList>
            <person name="Shang Y."/>
            <person name="Xiao G."/>
            <person name="Zheng P."/>
            <person name="Cen K."/>
            <person name="Zhan S."/>
            <person name="Wang C."/>
        </authorList>
    </citation>
    <scope>NUCLEOTIDE SEQUENCE [LARGE SCALE GENOMIC DNA]</scope>
    <source>
        <strain evidence="12 13">ARSEF 7405</strain>
    </source>
</reference>
<dbReference type="InterPro" id="IPR039028">
    <property type="entry name" value="BCKD/PDK"/>
</dbReference>
<dbReference type="InterPro" id="IPR003594">
    <property type="entry name" value="HATPase_dom"/>
</dbReference>
<evidence type="ECO:0000313" key="12">
    <source>
        <dbReference type="EMBL" id="KZZ90599.1"/>
    </source>
</evidence>